<feature type="domain" description="Hemerythrin-like" evidence="1">
    <location>
        <begin position="10"/>
        <end position="142"/>
    </location>
</feature>
<reference evidence="2 3" key="1">
    <citation type="submission" date="2024-09" db="EMBL/GenBank/DDBJ databases">
        <authorList>
            <person name="Sun Q."/>
            <person name="Mori K."/>
        </authorList>
    </citation>
    <scope>NUCLEOTIDE SEQUENCE [LARGE SCALE GENOMIC DNA]</scope>
    <source>
        <strain evidence="2 3">JCM 3324</strain>
    </source>
</reference>
<dbReference type="EMBL" id="JBHMCF010000008">
    <property type="protein sequence ID" value="MFB9469635.1"/>
    <property type="molecule type" value="Genomic_DNA"/>
</dbReference>
<dbReference type="RefSeq" id="WP_379482912.1">
    <property type="nucleotide sequence ID" value="NZ_JBHMCF010000008.1"/>
</dbReference>
<organism evidence="2 3">
    <name type="scientific">Nonomuraea salmonea</name>
    <dbReference type="NCBI Taxonomy" id="46181"/>
    <lineage>
        <taxon>Bacteria</taxon>
        <taxon>Bacillati</taxon>
        <taxon>Actinomycetota</taxon>
        <taxon>Actinomycetes</taxon>
        <taxon>Streptosporangiales</taxon>
        <taxon>Streptosporangiaceae</taxon>
        <taxon>Nonomuraea</taxon>
    </lineage>
</organism>
<dbReference type="InterPro" id="IPR012312">
    <property type="entry name" value="Hemerythrin-like"/>
</dbReference>
<dbReference type="CDD" id="cd12108">
    <property type="entry name" value="Hr-like"/>
    <property type="match status" value="1"/>
</dbReference>
<evidence type="ECO:0000313" key="3">
    <source>
        <dbReference type="Proteomes" id="UP001589568"/>
    </source>
</evidence>
<dbReference type="Gene3D" id="1.20.120.520">
    <property type="entry name" value="nmb1532 protein domain like"/>
    <property type="match status" value="1"/>
</dbReference>
<dbReference type="Proteomes" id="UP001589568">
    <property type="component" value="Unassembled WGS sequence"/>
</dbReference>
<evidence type="ECO:0000259" key="1">
    <source>
        <dbReference type="Pfam" id="PF01814"/>
    </source>
</evidence>
<accession>A0ABV5NH54</accession>
<protein>
    <submittedName>
        <fullName evidence="2">Hemerythrin domain-containing protein</fullName>
    </submittedName>
</protein>
<comment type="caution">
    <text evidence="2">The sequence shown here is derived from an EMBL/GenBank/DDBJ whole genome shotgun (WGS) entry which is preliminary data.</text>
</comment>
<name>A0ABV5NH54_9ACTN</name>
<proteinExistence type="predicted"/>
<gene>
    <name evidence="2" type="ORF">ACFFR3_08955</name>
</gene>
<sequence>MNANRADSREMIAVHDMFRREFSAMPDLAENVRPGDGGHAAVVAGHVEFVAGLLHAHHAAEDALLWPKLQDRAPGDVAPLLDTMQSQHDEIDHRLDAVAAAIKQWRATPDQPSHEAAVRSLRDLLPVLREHLAAEESAILTLIDEHLTAEEWAEVGRHGLAGLPPSSHTLLFGMLLHDLDPELYELVRGTVPPEIFDVVSAVGPQEYAAHRERLLGRA</sequence>
<dbReference type="Pfam" id="PF01814">
    <property type="entry name" value="Hemerythrin"/>
    <property type="match status" value="1"/>
</dbReference>
<evidence type="ECO:0000313" key="2">
    <source>
        <dbReference type="EMBL" id="MFB9469635.1"/>
    </source>
</evidence>
<keyword evidence="3" id="KW-1185">Reference proteome</keyword>